<gene>
    <name evidence="1" type="ORF">CKA81_06290</name>
</gene>
<sequence length="97" mass="10592">MVLAVTIEDLEFTAYIAVSEPDINLVADLVPAERFEQGGDLHVTAVSQPGEARQQIEDMAFNMNPGDAAVFLCADPATYRRVLGELGQDDIRADRLN</sequence>
<dbReference type="EMBL" id="CP022987">
    <property type="protein sequence ID" value="QAA95500.1"/>
    <property type="molecule type" value="Genomic_DNA"/>
</dbReference>
<accession>A0A451FSN4</accession>
<dbReference type="AlphaFoldDB" id="A0A451FSN4"/>
<dbReference type="OrthoDB" id="8665290at2"/>
<proteinExistence type="predicted"/>
<name>A0A451FSN4_9BURK</name>
<keyword evidence="2" id="KW-1185">Reference proteome</keyword>
<dbReference type="Proteomes" id="UP000283474">
    <property type="component" value="Chromosome"/>
</dbReference>
<protein>
    <submittedName>
        <fullName evidence="1">Uncharacterized protein</fullName>
    </submittedName>
</protein>
<evidence type="ECO:0000313" key="2">
    <source>
        <dbReference type="Proteomes" id="UP000283474"/>
    </source>
</evidence>
<reference evidence="1 2" key="1">
    <citation type="submission" date="2017-08" db="EMBL/GenBank/DDBJ databases">
        <authorList>
            <person name="Park S.-J."/>
            <person name="Kim H."/>
        </authorList>
    </citation>
    <scope>NUCLEOTIDE SEQUENCE [LARGE SCALE GENOMIC DNA]</scope>
    <source>
        <strain evidence="2">ye3</strain>
    </source>
</reference>
<dbReference type="KEGG" id="pus:CKA81_06290"/>
<organism evidence="1 2">
    <name type="scientific">Pollutimonas thiosulfatoxidans</name>
    <dbReference type="NCBI Taxonomy" id="2028345"/>
    <lineage>
        <taxon>Bacteria</taxon>
        <taxon>Pseudomonadati</taxon>
        <taxon>Pseudomonadota</taxon>
        <taxon>Betaproteobacteria</taxon>
        <taxon>Burkholderiales</taxon>
        <taxon>Alcaligenaceae</taxon>
        <taxon>Pollutimonas</taxon>
    </lineage>
</organism>
<evidence type="ECO:0000313" key="1">
    <source>
        <dbReference type="EMBL" id="QAA95500.1"/>
    </source>
</evidence>